<accession>A0A1X7T4R4</accession>
<keyword evidence="3" id="KW-1185">Reference proteome</keyword>
<reference evidence="3" key="1">
    <citation type="journal article" date="2010" name="Nature">
        <title>The Amphimedon queenslandica genome and the evolution of animal complexity.</title>
        <authorList>
            <person name="Srivastava M."/>
            <person name="Simakov O."/>
            <person name="Chapman J."/>
            <person name="Fahey B."/>
            <person name="Gauthier M.E."/>
            <person name="Mitros T."/>
            <person name="Richards G.S."/>
            <person name="Conaco C."/>
            <person name="Dacre M."/>
            <person name="Hellsten U."/>
            <person name="Larroux C."/>
            <person name="Putnam N.H."/>
            <person name="Stanke M."/>
            <person name="Adamska M."/>
            <person name="Darling A."/>
            <person name="Degnan S.M."/>
            <person name="Oakley T.H."/>
            <person name="Plachetzki D.C."/>
            <person name="Zhai Y."/>
            <person name="Adamski M."/>
            <person name="Calcino A."/>
            <person name="Cummins S.F."/>
            <person name="Goodstein D.M."/>
            <person name="Harris C."/>
            <person name="Jackson D.J."/>
            <person name="Leys S.P."/>
            <person name="Shu S."/>
            <person name="Woodcroft B.J."/>
            <person name="Vervoort M."/>
            <person name="Kosik K.S."/>
            <person name="Manning G."/>
            <person name="Degnan B.M."/>
            <person name="Rokhsar D.S."/>
        </authorList>
    </citation>
    <scope>NUCLEOTIDE SEQUENCE [LARGE SCALE GENOMIC DNA]</scope>
</reference>
<protein>
    <recommendedName>
        <fullName evidence="1">Ubiquitin carboxyl-terminal hydrolase 47 C-terminal domain-containing protein</fullName>
    </recommendedName>
</protein>
<evidence type="ECO:0000313" key="3">
    <source>
        <dbReference type="Proteomes" id="UP000007879"/>
    </source>
</evidence>
<proteinExistence type="predicted"/>
<reference evidence="2" key="2">
    <citation type="submission" date="2017-05" db="UniProtKB">
        <authorList>
            <consortium name="EnsemblMetazoa"/>
        </authorList>
    </citation>
    <scope>IDENTIFICATION</scope>
</reference>
<dbReference type="Pfam" id="PF19718">
    <property type="entry name" value="USP47_C"/>
    <property type="match status" value="1"/>
</dbReference>
<gene>
    <name evidence="2" type="primary">109589781</name>
</gene>
<feature type="domain" description="Ubiquitin carboxyl-terminal hydrolase 47 C-terminal" evidence="1">
    <location>
        <begin position="90"/>
        <end position="142"/>
    </location>
</feature>
<dbReference type="AlphaFoldDB" id="A0A1X7T4R4"/>
<organism evidence="2">
    <name type="scientific">Amphimedon queenslandica</name>
    <name type="common">Sponge</name>
    <dbReference type="NCBI Taxonomy" id="400682"/>
    <lineage>
        <taxon>Eukaryota</taxon>
        <taxon>Metazoa</taxon>
        <taxon>Porifera</taxon>
        <taxon>Demospongiae</taxon>
        <taxon>Heteroscleromorpha</taxon>
        <taxon>Haplosclerida</taxon>
        <taxon>Niphatidae</taxon>
        <taxon>Amphimedon</taxon>
    </lineage>
</organism>
<dbReference type="OrthoDB" id="289038at2759"/>
<sequence length="142" mass="16377">MKFVPMKEEYKGKERKVQVLVDKRMTLAQLKEELVPLIGIPPTGFIVYKISDNKEYEINRLDSTSSLQYIDSGSELIVRLGRALQEGEYRITLYLLQVNNTEFCKFIMESIVAEGTPVKEFKKQIIEEAKVQGIDCVLELEK</sequence>
<dbReference type="InterPro" id="IPR045578">
    <property type="entry name" value="USP47_C"/>
</dbReference>
<dbReference type="InParanoid" id="A0A1X7T4R4"/>
<dbReference type="Proteomes" id="UP000007879">
    <property type="component" value="Unassembled WGS sequence"/>
</dbReference>
<dbReference type="EnsemblMetazoa" id="XM_020005798.1">
    <property type="protein sequence ID" value="XP_019861357.1"/>
    <property type="gene ID" value="LOC109589781"/>
</dbReference>
<name>A0A1X7T4R4_AMPQE</name>
<dbReference type="OMA" id="YCNNQEI"/>
<dbReference type="eggNOG" id="KOG4598">
    <property type="taxonomic scope" value="Eukaryota"/>
</dbReference>
<evidence type="ECO:0000259" key="1">
    <source>
        <dbReference type="Pfam" id="PF19718"/>
    </source>
</evidence>
<dbReference type="EnsemblMetazoa" id="Aqu2.1.09494_001">
    <property type="protein sequence ID" value="Aqu2.1.09494_001"/>
    <property type="gene ID" value="Aqu2.1.09494"/>
</dbReference>
<dbReference type="KEGG" id="aqu:109589781"/>
<evidence type="ECO:0000313" key="2">
    <source>
        <dbReference type="EnsemblMetazoa" id="Aqu2.1.09494_001"/>
    </source>
</evidence>